<dbReference type="Gene3D" id="3.90.105.10">
    <property type="entry name" value="Molybdopterin biosynthesis moea protein, domain 2"/>
    <property type="match status" value="1"/>
</dbReference>
<protein>
    <recommendedName>
        <fullName evidence="4">molybdopterin adenylyltransferase</fullName>
        <ecNumber evidence="4">2.7.7.75</ecNumber>
    </recommendedName>
</protein>
<comment type="function">
    <text evidence="6">Catalyzes two steps in the biosynthesis of the molybdenum cofactor. In the first step, molybdopterin is adenylated. Subsequently, molybdate is inserted into adenylated molybdopterin and AMP is released.</text>
</comment>
<sequence length="684" mass="72603">MVKKVAVLTISDSAAQDPSIDKSGPILARLLQEQGQGSFDVIAQEVVADDVELIQHKIRSWIDGNESAADLVISTGGTGLGVRDVTPEAILPLLDHQTTGLTHALMQHSLSKTPLAALSRLVTGVRYRRSNSSTTEQASGKANGSALIIALPGSSNAVKECCEILLSENGLLAHALDLLSGGTGRKKHAEMQQSITGTETDTGRSHHAHGHSHKHGGHHHHHGHGHHSAPKPRTVQAEETTGYKTHDPTQSVSLRKRMSPYPIISLSEAFDLILSNVPSNGSIKLPTTSDLRGYLLAESILAPRSLPPKPTTNVDGYALKAEDITPGAYPVITRGGSVPKSAVYRINTGQGLPEGADAVLMVEDTDLLEEDEQGEEKTIQVKAKIDVGENVRKAGSDVKEGQVVLQKGVKLSDIGGEIGTLAFLGVSEVNVIRKPRIAILSTGNELYDVATDSGNAKDAWGFRVFDANRPSLTAALRAAGFEVVDLGIVGDSVDATLAALKRGLEEADVIISTGGTSMGESDLLKPLIERNLKGGKIHFGRVAMKPGKPTTFASALNEKGEERFLFALPGNPASAMVCLYVFVMPALRKLSGYAIEHCHLARTRVQIEDDMRLDPRPEFHRVVIKPNKEGGLSAFSTGSQRSSGMHSMATANGLVCVPALGSSGGPNTLRRGEKVEAIILGNIV</sequence>
<dbReference type="InterPro" id="IPR001453">
    <property type="entry name" value="MoaB/Mog_dom"/>
</dbReference>
<dbReference type="InterPro" id="IPR036425">
    <property type="entry name" value="MoaB/Mog-like_dom_sf"/>
</dbReference>
<feature type="domain" description="MoaB/Mog" evidence="8">
    <location>
        <begin position="6"/>
        <end position="173"/>
    </location>
</feature>
<dbReference type="InterPro" id="IPR036135">
    <property type="entry name" value="MoeA_linker/N_sf"/>
</dbReference>
<comment type="cofactor">
    <cofactor evidence="6">
        <name>Mg(2+)</name>
        <dbReference type="ChEBI" id="CHEBI:18420"/>
    </cofactor>
</comment>
<comment type="pathway">
    <text evidence="1 6">Cofactor biosynthesis; molybdopterin biosynthesis.</text>
</comment>
<dbReference type="Gene3D" id="3.40.980.10">
    <property type="entry name" value="MoaB/Mog-like domain"/>
    <property type="match status" value="2"/>
</dbReference>
<dbReference type="InterPro" id="IPR036688">
    <property type="entry name" value="MoeA_C_domain_IV_sf"/>
</dbReference>
<dbReference type="FunFam" id="3.40.980.10:FF:000001">
    <property type="entry name" value="Molybdopterin molybdenumtransferase"/>
    <property type="match status" value="1"/>
</dbReference>
<evidence type="ECO:0000256" key="7">
    <source>
        <dbReference type="SAM" id="MobiDB-lite"/>
    </source>
</evidence>
<comment type="catalytic activity">
    <reaction evidence="6">
        <text>adenylyl-molybdopterin + molybdate = Mo-molybdopterin + AMP + H(+)</text>
        <dbReference type="Rhea" id="RHEA:35047"/>
        <dbReference type="ChEBI" id="CHEBI:15378"/>
        <dbReference type="ChEBI" id="CHEBI:36264"/>
        <dbReference type="ChEBI" id="CHEBI:62727"/>
        <dbReference type="ChEBI" id="CHEBI:71302"/>
        <dbReference type="ChEBI" id="CHEBI:456215"/>
    </reaction>
</comment>
<evidence type="ECO:0000256" key="2">
    <source>
        <dbReference type="ARBA" id="ARBA00007589"/>
    </source>
</evidence>
<dbReference type="PANTHER" id="PTHR10192">
    <property type="entry name" value="MOLYBDOPTERIN BIOSYNTHESIS PROTEIN"/>
    <property type="match status" value="1"/>
</dbReference>
<dbReference type="Pfam" id="PF03453">
    <property type="entry name" value="MoeA_N"/>
    <property type="match status" value="1"/>
</dbReference>
<dbReference type="GO" id="GO:0046872">
    <property type="term" value="F:metal ion binding"/>
    <property type="evidence" value="ECO:0007669"/>
    <property type="project" value="UniProtKB-UniRule"/>
</dbReference>
<evidence type="ECO:0000256" key="6">
    <source>
        <dbReference type="RuleBase" id="RU365090"/>
    </source>
</evidence>
<comment type="catalytic activity">
    <reaction evidence="6">
        <text>molybdopterin + ATP + H(+) = adenylyl-molybdopterin + diphosphate</text>
        <dbReference type="Rhea" id="RHEA:31331"/>
        <dbReference type="ChEBI" id="CHEBI:15378"/>
        <dbReference type="ChEBI" id="CHEBI:30616"/>
        <dbReference type="ChEBI" id="CHEBI:33019"/>
        <dbReference type="ChEBI" id="CHEBI:58698"/>
        <dbReference type="ChEBI" id="CHEBI:62727"/>
    </reaction>
</comment>
<keyword evidence="6" id="KW-0808">Transferase</keyword>
<dbReference type="GO" id="GO:0005829">
    <property type="term" value="C:cytosol"/>
    <property type="evidence" value="ECO:0007669"/>
    <property type="project" value="TreeGrafter"/>
</dbReference>
<dbReference type="Pfam" id="PF00994">
    <property type="entry name" value="MoCF_biosynth"/>
    <property type="match status" value="2"/>
</dbReference>
<keyword evidence="10" id="KW-1185">Reference proteome</keyword>
<evidence type="ECO:0000256" key="3">
    <source>
        <dbReference type="ARBA" id="ARBA00008339"/>
    </source>
</evidence>
<dbReference type="GO" id="GO:0006777">
    <property type="term" value="P:Mo-molybdopterin cofactor biosynthetic process"/>
    <property type="evidence" value="ECO:0007669"/>
    <property type="project" value="UniProtKB-UniRule"/>
</dbReference>
<comment type="similarity">
    <text evidence="6">Belongs to the MoeA family.</text>
</comment>
<keyword evidence="6" id="KW-0479">Metal-binding</keyword>
<feature type="domain" description="MoaB/Mog" evidence="8">
    <location>
        <begin position="438"/>
        <end position="589"/>
    </location>
</feature>
<dbReference type="SMART" id="SM00852">
    <property type="entry name" value="MoCF_biosynth"/>
    <property type="match status" value="2"/>
</dbReference>
<dbReference type="RefSeq" id="XP_025356666.1">
    <property type="nucleotide sequence ID" value="XM_025496994.1"/>
</dbReference>
<evidence type="ECO:0000256" key="1">
    <source>
        <dbReference type="ARBA" id="ARBA00005046"/>
    </source>
</evidence>
<evidence type="ECO:0000256" key="4">
    <source>
        <dbReference type="ARBA" id="ARBA00012509"/>
    </source>
</evidence>
<dbReference type="SUPFAM" id="SSF63867">
    <property type="entry name" value="MoeA C-terminal domain-like"/>
    <property type="match status" value="1"/>
</dbReference>
<dbReference type="UniPathway" id="UPA00344"/>
<name>A0A316VGB5_9BASI</name>
<dbReference type="CDD" id="cd00887">
    <property type="entry name" value="MoeA"/>
    <property type="match status" value="1"/>
</dbReference>
<evidence type="ECO:0000313" key="10">
    <source>
        <dbReference type="Proteomes" id="UP000245771"/>
    </source>
</evidence>
<dbReference type="Gene3D" id="2.170.190.11">
    <property type="entry name" value="Molybdopterin biosynthesis moea protein, domain 3"/>
    <property type="match status" value="1"/>
</dbReference>
<dbReference type="STRING" id="1280837.A0A316VGB5"/>
<dbReference type="SUPFAM" id="SSF63882">
    <property type="entry name" value="MoeA N-terminal region -like"/>
    <property type="match status" value="1"/>
</dbReference>
<comment type="similarity">
    <text evidence="3">In the C-terminal section; belongs to the MoeA family.</text>
</comment>
<keyword evidence="6" id="KW-0460">Magnesium</keyword>
<dbReference type="Proteomes" id="UP000245771">
    <property type="component" value="Unassembled WGS sequence"/>
</dbReference>
<proteinExistence type="inferred from homology"/>
<dbReference type="GO" id="GO:0061598">
    <property type="term" value="F:molybdopterin adenylyltransferase activity"/>
    <property type="evidence" value="ECO:0007669"/>
    <property type="project" value="UniProtKB-UniRule"/>
</dbReference>
<dbReference type="SUPFAM" id="SSF53218">
    <property type="entry name" value="Molybdenum cofactor biosynthesis proteins"/>
    <property type="match status" value="2"/>
</dbReference>
<organism evidence="9 10">
    <name type="scientific">Meira miltonrushii</name>
    <dbReference type="NCBI Taxonomy" id="1280837"/>
    <lineage>
        <taxon>Eukaryota</taxon>
        <taxon>Fungi</taxon>
        <taxon>Dikarya</taxon>
        <taxon>Basidiomycota</taxon>
        <taxon>Ustilaginomycotina</taxon>
        <taxon>Exobasidiomycetes</taxon>
        <taxon>Exobasidiales</taxon>
        <taxon>Brachybasidiaceae</taxon>
        <taxon>Meira</taxon>
    </lineage>
</organism>
<dbReference type="GeneID" id="37018775"/>
<dbReference type="Pfam" id="PF03454">
    <property type="entry name" value="MoeA_C"/>
    <property type="match status" value="1"/>
</dbReference>
<dbReference type="AlphaFoldDB" id="A0A316VGB5"/>
<dbReference type="GO" id="GO:0061599">
    <property type="term" value="F:molybdopterin molybdotransferase activity"/>
    <property type="evidence" value="ECO:0007669"/>
    <property type="project" value="UniProtKB-UniRule"/>
</dbReference>
<keyword evidence="6" id="KW-0500">Molybdenum</keyword>
<feature type="compositionally biased region" description="Polar residues" evidence="7">
    <location>
        <begin position="191"/>
        <end position="200"/>
    </location>
</feature>
<dbReference type="GO" id="GO:0005524">
    <property type="term" value="F:ATP binding"/>
    <property type="evidence" value="ECO:0007669"/>
    <property type="project" value="UniProtKB-UniRule"/>
</dbReference>
<dbReference type="InterPro" id="IPR038987">
    <property type="entry name" value="MoeA-like"/>
</dbReference>
<dbReference type="InParanoid" id="A0A316VGB5"/>
<gene>
    <name evidence="9" type="ORF">FA14DRAFT_135082</name>
</gene>
<dbReference type="CDD" id="cd00886">
    <property type="entry name" value="MogA_MoaB"/>
    <property type="match status" value="1"/>
</dbReference>
<dbReference type="NCBIfam" id="TIGR00177">
    <property type="entry name" value="molyb_syn"/>
    <property type="match status" value="2"/>
</dbReference>
<reference evidence="9 10" key="1">
    <citation type="journal article" date="2018" name="Mol. Biol. Evol.">
        <title>Broad Genomic Sampling Reveals a Smut Pathogenic Ancestry of the Fungal Clade Ustilaginomycotina.</title>
        <authorList>
            <person name="Kijpornyongpan T."/>
            <person name="Mondo S.J."/>
            <person name="Barry K."/>
            <person name="Sandor L."/>
            <person name="Lee J."/>
            <person name="Lipzen A."/>
            <person name="Pangilinan J."/>
            <person name="LaButti K."/>
            <person name="Hainaut M."/>
            <person name="Henrissat B."/>
            <person name="Grigoriev I.V."/>
            <person name="Spatafora J.W."/>
            <person name="Aime M.C."/>
        </authorList>
    </citation>
    <scope>NUCLEOTIDE SEQUENCE [LARGE SCALE GENOMIC DNA]</scope>
    <source>
        <strain evidence="9 10">MCA 3882</strain>
    </source>
</reference>
<keyword evidence="5 6" id="KW-0501">Molybdenum cofactor biosynthesis</keyword>
<evidence type="ECO:0000256" key="5">
    <source>
        <dbReference type="ARBA" id="ARBA00023150"/>
    </source>
</evidence>
<dbReference type="PANTHER" id="PTHR10192:SF5">
    <property type="entry name" value="GEPHYRIN"/>
    <property type="match status" value="1"/>
</dbReference>
<accession>A0A316VGB5</accession>
<feature type="compositionally biased region" description="Polar residues" evidence="7">
    <location>
        <begin position="237"/>
        <end position="251"/>
    </location>
</feature>
<dbReference type="InterPro" id="IPR005111">
    <property type="entry name" value="MoeA_C_domain_IV"/>
</dbReference>
<evidence type="ECO:0000259" key="8">
    <source>
        <dbReference type="SMART" id="SM00852"/>
    </source>
</evidence>
<dbReference type="EMBL" id="KZ819603">
    <property type="protein sequence ID" value="PWN36364.1"/>
    <property type="molecule type" value="Genomic_DNA"/>
</dbReference>
<dbReference type="Gene3D" id="2.40.340.10">
    <property type="entry name" value="MoeA, C-terminal, domain IV"/>
    <property type="match status" value="1"/>
</dbReference>
<evidence type="ECO:0000313" key="9">
    <source>
        <dbReference type="EMBL" id="PWN36364.1"/>
    </source>
</evidence>
<feature type="compositionally biased region" description="Basic residues" evidence="7">
    <location>
        <begin position="205"/>
        <end position="230"/>
    </location>
</feature>
<dbReference type="InterPro" id="IPR005110">
    <property type="entry name" value="MoeA_linker/N"/>
</dbReference>
<dbReference type="OrthoDB" id="4349954at2759"/>
<feature type="region of interest" description="Disordered" evidence="7">
    <location>
        <begin position="184"/>
        <end position="251"/>
    </location>
</feature>
<comment type="similarity">
    <text evidence="2">In the N-terminal section; belongs to the MoaB/Mog family.</text>
</comment>
<dbReference type="EC" id="2.7.7.75" evidence="4"/>